<dbReference type="NCBIfam" id="NF003814">
    <property type="entry name" value="PRK05406.1-3"/>
    <property type="match status" value="1"/>
</dbReference>
<organism evidence="1 2">
    <name type="scientific">Aliidiomarina minuta</name>
    <dbReference type="NCBI Taxonomy" id="880057"/>
    <lineage>
        <taxon>Bacteria</taxon>
        <taxon>Pseudomonadati</taxon>
        <taxon>Pseudomonadota</taxon>
        <taxon>Gammaproteobacteria</taxon>
        <taxon>Alteromonadales</taxon>
        <taxon>Idiomarinaceae</taxon>
        <taxon>Aliidiomarina</taxon>
    </lineage>
</organism>
<dbReference type="PANTHER" id="PTHR30292">
    <property type="entry name" value="UNCHARACTERIZED PROTEIN YBGL-RELATED"/>
    <property type="match status" value="1"/>
</dbReference>
<gene>
    <name evidence="1" type="ORF">CWE09_04060</name>
</gene>
<dbReference type="PANTHER" id="PTHR30292:SF0">
    <property type="entry name" value="5-OXOPROLINASE SUBUNIT A"/>
    <property type="match status" value="1"/>
</dbReference>
<evidence type="ECO:0000313" key="1">
    <source>
        <dbReference type="EMBL" id="RUO25909.1"/>
    </source>
</evidence>
<dbReference type="AlphaFoldDB" id="A0A432W7C9"/>
<name>A0A432W7C9_9GAMM</name>
<dbReference type="SUPFAM" id="SSF88713">
    <property type="entry name" value="Glycoside hydrolase/deacetylase"/>
    <property type="match status" value="1"/>
</dbReference>
<accession>A0A432W7C9</accession>
<dbReference type="NCBIfam" id="NF003816">
    <property type="entry name" value="PRK05406.1-5"/>
    <property type="match status" value="1"/>
</dbReference>
<evidence type="ECO:0000313" key="2">
    <source>
        <dbReference type="Proteomes" id="UP000288293"/>
    </source>
</evidence>
<sequence length="250" mass="27398">MPQVKLNCDLGESFGAYRMGRDKQVMPLIEMANIACGMHASDPVTLRNTVQLAVAHNIEIGAHPGYPDKEGFGRRAMALSGSEVEALVLYQIAALDGVCRTEGSQVSYVKPHGALYHAMMQEPEVRQAIFKAVSDYWSKPDLVVLASEQNQKLQEEANNYALTLRFEAFADRAYNEDGSLLSRAEKDAVHHEQAKVLAQAEQIATQGRVTSISGRTIELAASTLCVHGDNEVALEAVRAIKAMLQKRQDS</sequence>
<keyword evidence="2" id="KW-1185">Reference proteome</keyword>
<dbReference type="Proteomes" id="UP000288293">
    <property type="component" value="Unassembled WGS sequence"/>
</dbReference>
<dbReference type="InterPro" id="IPR005501">
    <property type="entry name" value="LamB/YcsF/PxpA-like"/>
</dbReference>
<dbReference type="RefSeq" id="WP_126802727.1">
    <property type="nucleotide sequence ID" value="NZ_PIPL01000001.1"/>
</dbReference>
<dbReference type="Gene3D" id="3.20.20.370">
    <property type="entry name" value="Glycoside hydrolase/deacetylase"/>
    <property type="match status" value="1"/>
</dbReference>
<proteinExistence type="predicted"/>
<dbReference type="InterPro" id="IPR011330">
    <property type="entry name" value="Glyco_hydro/deAcase_b/a-brl"/>
</dbReference>
<dbReference type="CDD" id="cd10787">
    <property type="entry name" value="LamB_YcsF_like"/>
    <property type="match status" value="1"/>
</dbReference>
<reference evidence="1 2" key="1">
    <citation type="journal article" date="2011" name="Front. Microbiol.">
        <title>Genomic signatures of strain selection and enhancement in Bacillus atrophaeus var. globigii, a historical biowarfare simulant.</title>
        <authorList>
            <person name="Gibbons H.S."/>
            <person name="Broomall S.M."/>
            <person name="McNew L.A."/>
            <person name="Daligault H."/>
            <person name="Chapman C."/>
            <person name="Bruce D."/>
            <person name="Karavis M."/>
            <person name="Krepps M."/>
            <person name="McGregor P.A."/>
            <person name="Hong C."/>
            <person name="Park K.H."/>
            <person name="Akmal A."/>
            <person name="Feldman A."/>
            <person name="Lin J.S."/>
            <person name="Chang W.E."/>
            <person name="Higgs B.W."/>
            <person name="Demirev P."/>
            <person name="Lindquist J."/>
            <person name="Liem A."/>
            <person name="Fochler E."/>
            <person name="Read T.D."/>
            <person name="Tapia R."/>
            <person name="Johnson S."/>
            <person name="Bishop-Lilly K.A."/>
            <person name="Detter C."/>
            <person name="Han C."/>
            <person name="Sozhamannan S."/>
            <person name="Rosenzweig C.N."/>
            <person name="Skowronski E.W."/>
        </authorList>
    </citation>
    <scope>NUCLEOTIDE SEQUENCE [LARGE SCALE GENOMIC DNA]</scope>
    <source>
        <strain evidence="1 2">MLST1</strain>
    </source>
</reference>
<comment type="caution">
    <text evidence="1">The sequence shown here is derived from an EMBL/GenBank/DDBJ whole genome shotgun (WGS) entry which is preliminary data.</text>
</comment>
<dbReference type="OrthoDB" id="9773478at2"/>
<dbReference type="GO" id="GO:0005975">
    <property type="term" value="P:carbohydrate metabolic process"/>
    <property type="evidence" value="ECO:0007669"/>
    <property type="project" value="InterPro"/>
</dbReference>
<protein>
    <recommendedName>
        <fullName evidence="3">LamB/YcsF family protein</fullName>
    </recommendedName>
</protein>
<dbReference type="EMBL" id="PIPL01000001">
    <property type="protein sequence ID" value="RUO25909.1"/>
    <property type="molecule type" value="Genomic_DNA"/>
</dbReference>
<dbReference type="Pfam" id="PF03746">
    <property type="entry name" value="LamB_YcsF"/>
    <property type="match status" value="1"/>
</dbReference>
<evidence type="ECO:0008006" key="3">
    <source>
        <dbReference type="Google" id="ProtNLM"/>
    </source>
</evidence>